<evidence type="ECO:0000313" key="1">
    <source>
        <dbReference type="EMBL" id="OLP20515.1"/>
    </source>
</evidence>
<sequence>MAISRLPFPPRPLGPETFAEFAVRRDQGAAECLSAGVRLNLEMYQPMWHGGLPP</sequence>
<dbReference type="EMBL" id="LSRX01009586">
    <property type="protein sequence ID" value="OLP20515.1"/>
    <property type="molecule type" value="Genomic_DNA"/>
</dbReference>
<evidence type="ECO:0000313" key="2">
    <source>
        <dbReference type="Proteomes" id="UP000186817"/>
    </source>
</evidence>
<keyword evidence="2" id="KW-1185">Reference proteome</keyword>
<reference evidence="1 2" key="1">
    <citation type="submission" date="2016-02" db="EMBL/GenBank/DDBJ databases">
        <title>Genome analysis of coral dinoflagellate symbionts highlights evolutionary adaptations to a symbiotic lifestyle.</title>
        <authorList>
            <person name="Aranda M."/>
            <person name="Li Y."/>
            <person name="Liew Y.J."/>
            <person name="Baumgarten S."/>
            <person name="Simakov O."/>
            <person name="Wilson M."/>
            <person name="Piel J."/>
            <person name="Ashoor H."/>
            <person name="Bougouffa S."/>
            <person name="Bajic V.B."/>
            <person name="Ryu T."/>
            <person name="Ravasi T."/>
            <person name="Bayer T."/>
            <person name="Micklem G."/>
            <person name="Kim H."/>
            <person name="Bhak J."/>
            <person name="Lajeunesse T.C."/>
            <person name="Voolstra C.R."/>
        </authorList>
    </citation>
    <scope>NUCLEOTIDE SEQUENCE [LARGE SCALE GENOMIC DNA]</scope>
    <source>
        <strain evidence="1 2">CCMP2467</strain>
    </source>
</reference>
<gene>
    <name evidence="1" type="ORF">AK812_SmicGene49017</name>
</gene>
<protein>
    <submittedName>
        <fullName evidence="1">Uncharacterized protein</fullName>
    </submittedName>
</protein>
<dbReference type="AlphaFoldDB" id="A0A1Q8ZJX7"/>
<name>A0A1Q8ZJX7_SYMMI</name>
<feature type="non-terminal residue" evidence="1">
    <location>
        <position position="54"/>
    </location>
</feature>
<comment type="caution">
    <text evidence="1">The sequence shown here is derived from an EMBL/GenBank/DDBJ whole genome shotgun (WGS) entry which is preliminary data.</text>
</comment>
<proteinExistence type="predicted"/>
<accession>A0A1Q8ZJX7</accession>
<organism evidence="1 2">
    <name type="scientific">Symbiodinium microadriaticum</name>
    <name type="common">Dinoflagellate</name>
    <name type="synonym">Zooxanthella microadriatica</name>
    <dbReference type="NCBI Taxonomy" id="2951"/>
    <lineage>
        <taxon>Eukaryota</taxon>
        <taxon>Sar</taxon>
        <taxon>Alveolata</taxon>
        <taxon>Dinophyceae</taxon>
        <taxon>Suessiales</taxon>
        <taxon>Symbiodiniaceae</taxon>
        <taxon>Symbiodinium</taxon>
    </lineage>
</organism>
<dbReference type="Proteomes" id="UP000186817">
    <property type="component" value="Unassembled WGS sequence"/>
</dbReference>